<dbReference type="EMBL" id="JABFUD020000011">
    <property type="protein sequence ID" value="KAI5073842.1"/>
    <property type="molecule type" value="Genomic_DNA"/>
</dbReference>
<proteinExistence type="predicted"/>
<evidence type="ECO:0000256" key="1">
    <source>
        <dbReference type="SAM" id="MobiDB-lite"/>
    </source>
</evidence>
<feature type="region of interest" description="Disordered" evidence="1">
    <location>
        <begin position="1"/>
        <end position="23"/>
    </location>
</feature>
<name>A0A9D4UUV4_ADICA</name>
<accession>A0A9D4UUV4</accession>
<organism evidence="2 3">
    <name type="scientific">Adiantum capillus-veneris</name>
    <name type="common">Maidenhair fern</name>
    <dbReference type="NCBI Taxonomy" id="13818"/>
    <lineage>
        <taxon>Eukaryota</taxon>
        <taxon>Viridiplantae</taxon>
        <taxon>Streptophyta</taxon>
        <taxon>Embryophyta</taxon>
        <taxon>Tracheophyta</taxon>
        <taxon>Polypodiopsida</taxon>
        <taxon>Polypodiidae</taxon>
        <taxon>Polypodiales</taxon>
        <taxon>Pteridineae</taxon>
        <taxon>Pteridaceae</taxon>
        <taxon>Vittarioideae</taxon>
        <taxon>Adiantum</taxon>
    </lineage>
</organism>
<dbReference type="AlphaFoldDB" id="A0A9D4UUV4"/>
<keyword evidence="3" id="KW-1185">Reference proteome</keyword>
<feature type="compositionally biased region" description="Low complexity" evidence="1">
    <location>
        <begin position="104"/>
        <end position="121"/>
    </location>
</feature>
<evidence type="ECO:0000313" key="2">
    <source>
        <dbReference type="EMBL" id="KAI5073842.1"/>
    </source>
</evidence>
<feature type="region of interest" description="Disordered" evidence="1">
    <location>
        <begin position="91"/>
        <end position="130"/>
    </location>
</feature>
<dbReference type="Proteomes" id="UP000886520">
    <property type="component" value="Chromosome 11"/>
</dbReference>
<gene>
    <name evidence="2" type="ORF">GOP47_0011855</name>
</gene>
<evidence type="ECO:0000313" key="3">
    <source>
        <dbReference type="Proteomes" id="UP000886520"/>
    </source>
</evidence>
<sequence>MKKKMEAGLLPSAATVANGPRPRQIDEHQEVKAPFFINMNVIKAREVDSRVEELEEVTTRAQKGQRGIFRVPPSFLPQESEVVKDLQEEVSVLEPGTRKEVDVQEQASSEQGSESSQSSSSNLDTDSMWERESMSSRYETYDGFHVPVEQPYQISCDGESLLAEEVWLDCASDLIEEQVFEDMTCKS</sequence>
<comment type="caution">
    <text evidence="2">The sequence shown here is derived from an EMBL/GenBank/DDBJ whole genome shotgun (WGS) entry which is preliminary data.</text>
</comment>
<protein>
    <submittedName>
        <fullName evidence="2">Uncharacterized protein</fullName>
    </submittedName>
</protein>
<reference evidence="2" key="1">
    <citation type="submission" date="2021-01" db="EMBL/GenBank/DDBJ databases">
        <title>Adiantum capillus-veneris genome.</title>
        <authorList>
            <person name="Fang Y."/>
            <person name="Liao Q."/>
        </authorList>
    </citation>
    <scope>NUCLEOTIDE SEQUENCE</scope>
    <source>
        <strain evidence="2">H3</strain>
        <tissue evidence="2">Leaf</tissue>
    </source>
</reference>